<dbReference type="OrthoDB" id="9804333at2"/>
<evidence type="ECO:0000313" key="3">
    <source>
        <dbReference type="Proteomes" id="UP000230202"/>
    </source>
</evidence>
<dbReference type="Gene3D" id="1.10.150.650">
    <property type="match status" value="1"/>
</dbReference>
<keyword evidence="3" id="KW-1185">Reference proteome</keyword>
<protein>
    <submittedName>
        <fullName evidence="2">Phosphatase</fullName>
    </submittedName>
</protein>
<comment type="caution">
    <text evidence="2">The sequence shown here is derived from an EMBL/GenBank/DDBJ whole genome shotgun (WGS) entry which is preliminary data.</text>
</comment>
<dbReference type="InterPro" id="IPR004013">
    <property type="entry name" value="PHP_dom"/>
</dbReference>
<gene>
    <name evidence="2" type="ORF">BHC54_01920</name>
</gene>
<dbReference type="RefSeq" id="WP_100141166.1">
    <property type="nucleotide sequence ID" value="NZ_MEIK01000029.1"/>
</dbReference>
<sequence>MSIDLHCHSTISDGVLTPEEVVQRAHANGCTMLALTDHDHTGGLAAARKQAELCGIQLINGVEISVSWRGRTIHIVGLNIAPEDELLQTLLLRLRSGRLQRLQAIANKLEKKGIRGAYEGTLAQATNIDMVTRTHIADFLVNSGHVNKKADAFRKYLADGKSCSVRHQWAELTEVVAAIRHAGGIAVIAHPMRYELSATARRNLFSEFKACGGVAIEVHSGRSGLNDRLNYALMAQQFGFLASCGSDFHRDGDFGGGLLGSCPELPPICVPVWHHLTD</sequence>
<evidence type="ECO:0000259" key="1">
    <source>
        <dbReference type="SMART" id="SM00481"/>
    </source>
</evidence>
<dbReference type="GO" id="GO:0004534">
    <property type="term" value="F:5'-3' RNA exonuclease activity"/>
    <property type="evidence" value="ECO:0007669"/>
    <property type="project" value="TreeGrafter"/>
</dbReference>
<reference evidence="2" key="1">
    <citation type="journal article" date="2017" name="MBio">
        <title>Type VI secretion-mediated competition in the bee gut microbiome.</title>
        <authorList>
            <person name="Steele M.I."/>
            <person name="Kwong W.K."/>
            <person name="Powell J.E."/>
            <person name="Whiteley M."/>
            <person name="Moran N.A."/>
        </authorList>
    </citation>
    <scope>NUCLEOTIDE SEQUENCE [LARGE SCALE GENOMIC DNA]</scope>
    <source>
        <strain evidence="2">WkB273</strain>
    </source>
</reference>
<dbReference type="InterPro" id="IPR003141">
    <property type="entry name" value="Pol/His_phosphatase_N"/>
</dbReference>
<dbReference type="GO" id="GO:0035312">
    <property type="term" value="F:5'-3' DNA exonuclease activity"/>
    <property type="evidence" value="ECO:0007669"/>
    <property type="project" value="TreeGrafter"/>
</dbReference>
<dbReference type="Gene3D" id="3.20.20.140">
    <property type="entry name" value="Metal-dependent hydrolases"/>
    <property type="match status" value="1"/>
</dbReference>
<dbReference type="AlphaFoldDB" id="A0A2N9X9K3"/>
<dbReference type="Proteomes" id="UP000230202">
    <property type="component" value="Unassembled WGS sequence"/>
</dbReference>
<dbReference type="PANTHER" id="PTHR42924">
    <property type="entry name" value="EXONUCLEASE"/>
    <property type="match status" value="1"/>
</dbReference>
<organism evidence="2 3">
    <name type="scientific">Snodgrassella alvi</name>
    <dbReference type="NCBI Taxonomy" id="1196083"/>
    <lineage>
        <taxon>Bacteria</taxon>
        <taxon>Pseudomonadati</taxon>
        <taxon>Pseudomonadota</taxon>
        <taxon>Betaproteobacteria</taxon>
        <taxon>Neisseriales</taxon>
        <taxon>Neisseriaceae</taxon>
        <taxon>Snodgrassella</taxon>
    </lineage>
</organism>
<dbReference type="SUPFAM" id="SSF89550">
    <property type="entry name" value="PHP domain-like"/>
    <property type="match status" value="1"/>
</dbReference>
<feature type="domain" description="Polymerase/histidinol phosphatase N-terminal" evidence="1">
    <location>
        <begin position="3"/>
        <end position="68"/>
    </location>
</feature>
<dbReference type="Pfam" id="PF02811">
    <property type="entry name" value="PHP"/>
    <property type="match status" value="1"/>
</dbReference>
<dbReference type="InterPro" id="IPR016195">
    <property type="entry name" value="Pol/histidinol_Pase-like"/>
</dbReference>
<dbReference type="CDD" id="cd07438">
    <property type="entry name" value="PHP_HisPPase_AMP"/>
    <property type="match status" value="1"/>
</dbReference>
<name>A0A2N9X9K3_9NEIS</name>
<proteinExistence type="predicted"/>
<dbReference type="PANTHER" id="PTHR42924:SF3">
    <property type="entry name" value="POLYMERASE_HISTIDINOL PHOSPHATASE N-TERMINAL DOMAIN-CONTAINING PROTEIN"/>
    <property type="match status" value="1"/>
</dbReference>
<evidence type="ECO:0000313" key="2">
    <source>
        <dbReference type="EMBL" id="PIT41525.1"/>
    </source>
</evidence>
<dbReference type="SMART" id="SM00481">
    <property type="entry name" value="POLIIIAc"/>
    <property type="match status" value="1"/>
</dbReference>
<dbReference type="InterPro" id="IPR052018">
    <property type="entry name" value="PHP_domain"/>
</dbReference>
<accession>A0A2N9X9K3</accession>
<dbReference type="EMBL" id="MEIL01000016">
    <property type="protein sequence ID" value="PIT41525.1"/>
    <property type="molecule type" value="Genomic_DNA"/>
</dbReference>